<comment type="similarity">
    <text evidence="1">Belongs to the mannose-6-phosphate isomerase type 2 family.</text>
</comment>
<dbReference type="SUPFAM" id="SSF159283">
    <property type="entry name" value="Guanosine diphospho-D-mannose pyrophosphorylase/mannose-6-phosphate isomerase linker domain"/>
    <property type="match status" value="1"/>
</dbReference>
<evidence type="ECO:0000313" key="10">
    <source>
        <dbReference type="Proteomes" id="UP000187464"/>
    </source>
</evidence>
<keyword evidence="4 9" id="KW-0548">Nucleotidyltransferase</keyword>
<protein>
    <recommendedName>
        <fullName evidence="2">mannose-1-phosphate guanylyltransferase</fullName>
        <ecNumber evidence="2">2.7.7.13</ecNumber>
    </recommendedName>
</protein>
<evidence type="ECO:0000256" key="5">
    <source>
        <dbReference type="ARBA" id="ARBA00022741"/>
    </source>
</evidence>
<dbReference type="PANTHER" id="PTHR46390:SF1">
    <property type="entry name" value="MANNOSE-1-PHOSPHATE GUANYLYLTRANSFERASE"/>
    <property type="match status" value="1"/>
</dbReference>
<evidence type="ECO:0000256" key="7">
    <source>
        <dbReference type="ARBA" id="ARBA00047343"/>
    </source>
</evidence>
<sequence>MRNNHNYCVIMSGGVGSRFWPFSKEGKPKQFLDFFGTGRSLLQSTFDRFKQIVPAENIYIVTNDAYAEMTKKQLPELKDNQLLLEPIRRNTAPAIAYASFRINAIDPNANIVVAPSDHLIMNTDEFVADIQKGLDFVNSNPVLLTLGIKPSRPETGYGYIQVNEEETGGIHKVKAFTEKPNLELAKKFVDSGEFVWNSGIFLWNVNTILDAFKKYLPDINQKFSEGKEVFNTPDEKKFVDASFPFCPNISIDYGILEKADNVYVNISNFGWSDLGTWGALHEISDKDGESNASLHCKSLFVESNDNVVAMSEDKLVVLQGLDGYIVAESDNVLMICKKSEEQRIKHFVTDVKFRYGDEYV</sequence>
<keyword evidence="10" id="KW-1185">Reference proteome</keyword>
<keyword evidence="3 9" id="KW-0808">Transferase</keyword>
<dbReference type="GO" id="GO:0005525">
    <property type="term" value="F:GTP binding"/>
    <property type="evidence" value="ECO:0007669"/>
    <property type="project" value="UniProtKB-KW"/>
</dbReference>
<dbReference type="InterPro" id="IPR005835">
    <property type="entry name" value="NTP_transferase_dom"/>
</dbReference>
<dbReference type="CDD" id="cd02509">
    <property type="entry name" value="GDP-M1P_Guanylyltransferase"/>
    <property type="match status" value="1"/>
</dbReference>
<keyword evidence="5" id="KW-0547">Nucleotide-binding</keyword>
<evidence type="ECO:0000256" key="1">
    <source>
        <dbReference type="ARBA" id="ARBA00006115"/>
    </source>
</evidence>
<dbReference type="AlphaFoldDB" id="A0A1R3T3C7"/>
<evidence type="ECO:0000256" key="2">
    <source>
        <dbReference type="ARBA" id="ARBA00012387"/>
    </source>
</evidence>
<dbReference type="SUPFAM" id="SSF53448">
    <property type="entry name" value="Nucleotide-diphospho-sugar transferases"/>
    <property type="match status" value="1"/>
</dbReference>
<dbReference type="FunFam" id="3.90.550.10:FF:000046">
    <property type="entry name" value="Mannose-1-phosphate guanylyltransferase (GDP)"/>
    <property type="match status" value="1"/>
</dbReference>
<dbReference type="EC" id="2.7.7.13" evidence="2"/>
<dbReference type="KEGG" id="psac:PSM36_2875"/>
<dbReference type="InterPro" id="IPR049577">
    <property type="entry name" value="GMPP_N"/>
</dbReference>
<dbReference type="GO" id="GO:0004475">
    <property type="term" value="F:mannose-1-phosphate guanylyltransferase (GTP) activity"/>
    <property type="evidence" value="ECO:0007669"/>
    <property type="project" value="UniProtKB-EC"/>
</dbReference>
<dbReference type="InterPro" id="IPR029044">
    <property type="entry name" value="Nucleotide-diphossugar_trans"/>
</dbReference>
<dbReference type="PANTHER" id="PTHR46390">
    <property type="entry name" value="MANNOSE-1-PHOSPHATE GUANYLYLTRANSFERASE"/>
    <property type="match status" value="1"/>
</dbReference>
<evidence type="ECO:0000256" key="3">
    <source>
        <dbReference type="ARBA" id="ARBA00022679"/>
    </source>
</evidence>
<proteinExistence type="inferred from homology"/>
<dbReference type="Pfam" id="PF00483">
    <property type="entry name" value="NTP_transferase"/>
    <property type="match status" value="1"/>
</dbReference>
<dbReference type="GO" id="GO:0009298">
    <property type="term" value="P:GDP-mannose biosynthetic process"/>
    <property type="evidence" value="ECO:0007669"/>
    <property type="project" value="TreeGrafter"/>
</dbReference>
<dbReference type="EMBL" id="LT605205">
    <property type="protein sequence ID" value="SCD21670.1"/>
    <property type="molecule type" value="Genomic_DNA"/>
</dbReference>
<feature type="domain" description="Nucleotidyl transferase" evidence="8">
    <location>
        <begin position="9"/>
        <end position="287"/>
    </location>
</feature>
<reference evidence="9 10" key="1">
    <citation type="submission" date="2016-08" db="EMBL/GenBank/DDBJ databases">
        <authorList>
            <person name="Seilhamer J.J."/>
        </authorList>
    </citation>
    <scope>NUCLEOTIDE SEQUENCE [LARGE SCALE GENOMIC DNA]</scope>
    <source>
        <strain evidence="9">M3/6</strain>
    </source>
</reference>
<dbReference type="RefSeq" id="WP_076931451.1">
    <property type="nucleotide sequence ID" value="NZ_LT605205.1"/>
</dbReference>
<evidence type="ECO:0000259" key="8">
    <source>
        <dbReference type="Pfam" id="PF00483"/>
    </source>
</evidence>
<evidence type="ECO:0000256" key="6">
    <source>
        <dbReference type="ARBA" id="ARBA00023134"/>
    </source>
</evidence>
<organism evidence="9 10">
    <name type="scientific">Proteiniphilum saccharofermentans</name>
    <dbReference type="NCBI Taxonomy" id="1642647"/>
    <lineage>
        <taxon>Bacteria</taxon>
        <taxon>Pseudomonadati</taxon>
        <taxon>Bacteroidota</taxon>
        <taxon>Bacteroidia</taxon>
        <taxon>Bacteroidales</taxon>
        <taxon>Dysgonomonadaceae</taxon>
        <taxon>Proteiniphilum</taxon>
    </lineage>
</organism>
<dbReference type="InterPro" id="IPR051161">
    <property type="entry name" value="Mannose-6P_isomerase_type2"/>
</dbReference>
<accession>A0A1R3T3C7</accession>
<dbReference type="STRING" id="1642647.PSM36_2875"/>
<evidence type="ECO:0000313" key="9">
    <source>
        <dbReference type="EMBL" id="SCD21670.1"/>
    </source>
</evidence>
<evidence type="ECO:0000256" key="4">
    <source>
        <dbReference type="ARBA" id="ARBA00022695"/>
    </source>
</evidence>
<keyword evidence="6" id="KW-0342">GTP-binding</keyword>
<name>A0A1R3T3C7_9BACT</name>
<gene>
    <name evidence="9" type="ORF">PSM36_2875</name>
</gene>
<dbReference type="Gene3D" id="3.90.550.10">
    <property type="entry name" value="Spore Coat Polysaccharide Biosynthesis Protein SpsA, Chain A"/>
    <property type="match status" value="1"/>
</dbReference>
<dbReference type="Proteomes" id="UP000187464">
    <property type="component" value="Chromosome I"/>
</dbReference>
<comment type="catalytic activity">
    <reaction evidence="7">
        <text>alpha-D-mannose 1-phosphate + GTP + H(+) = GDP-alpha-D-mannose + diphosphate</text>
        <dbReference type="Rhea" id="RHEA:15229"/>
        <dbReference type="ChEBI" id="CHEBI:15378"/>
        <dbReference type="ChEBI" id="CHEBI:33019"/>
        <dbReference type="ChEBI" id="CHEBI:37565"/>
        <dbReference type="ChEBI" id="CHEBI:57527"/>
        <dbReference type="ChEBI" id="CHEBI:58409"/>
        <dbReference type="EC" id="2.7.7.13"/>
    </reaction>
</comment>